<dbReference type="Gene3D" id="3.30.1390.10">
    <property type="match status" value="1"/>
</dbReference>
<reference evidence="2" key="1">
    <citation type="journal article" date="2012" name="Environ. Microbiol.">
        <title>Genomic content of uncultured Bacteroidetes from contrasting oceanic provinces in the North Atlantic Ocean.</title>
        <authorList>
            <person name="Gomez-Pereira P.R."/>
            <person name="Schuler M."/>
            <person name="Fuchs B.M."/>
            <person name="Bennke C."/>
            <person name="Teeling H."/>
            <person name="Waldmann J."/>
            <person name="Richter M."/>
            <person name="Barbe V."/>
            <person name="Bataille E."/>
            <person name="Glockner F.O."/>
            <person name="Amann R."/>
        </authorList>
    </citation>
    <scope>NUCLEOTIDE SEQUENCE</scope>
</reference>
<reference evidence="2" key="2">
    <citation type="submission" date="2012-02" db="EMBL/GenBank/DDBJ databases">
        <authorList>
            <person name="Genoscope - CEA"/>
        </authorList>
    </citation>
    <scope>NUCLEOTIDE SEQUENCE</scope>
</reference>
<accession>H6REZ3</accession>
<dbReference type="SUPFAM" id="SSF54736">
    <property type="entry name" value="ClpS-like"/>
    <property type="match status" value="1"/>
</dbReference>
<dbReference type="InterPro" id="IPR003769">
    <property type="entry name" value="ClpS_core"/>
</dbReference>
<organism evidence="2">
    <name type="scientific">uncultured Flavobacteriia bacterium</name>
    <dbReference type="NCBI Taxonomy" id="212695"/>
    <lineage>
        <taxon>Bacteria</taxon>
        <taxon>Pseudomonadati</taxon>
        <taxon>Bacteroidota</taxon>
        <taxon>Flavobacteriia</taxon>
        <taxon>environmental samples</taxon>
    </lineage>
</organism>
<dbReference type="InterPro" id="IPR014719">
    <property type="entry name" value="Ribosomal_bL12_C/ClpS-like"/>
</dbReference>
<dbReference type="Pfam" id="PF02617">
    <property type="entry name" value="ClpS"/>
    <property type="match status" value="1"/>
</dbReference>
<evidence type="ECO:0000313" key="2">
    <source>
        <dbReference type="EMBL" id="CCF99604.1"/>
    </source>
</evidence>
<dbReference type="EMBL" id="FO117585">
    <property type="protein sequence ID" value="CCF99604.1"/>
    <property type="molecule type" value="Genomic_DNA"/>
</dbReference>
<dbReference type="GO" id="GO:0030163">
    <property type="term" value="P:protein catabolic process"/>
    <property type="evidence" value="ECO:0007669"/>
    <property type="project" value="InterPro"/>
</dbReference>
<gene>
    <name evidence="2" type="ORF">VIS_S18BPA60002</name>
</gene>
<feature type="domain" description="Adaptor protein ClpS core" evidence="1">
    <location>
        <begin position="69"/>
        <end position="132"/>
    </location>
</feature>
<proteinExistence type="predicted"/>
<sequence length="142" mass="16371">MDFFFMREMMNKEHLYAVQVRIPATRGTKPVYASMTCYLYDTKECPMLRVCCSDTQTQEDVLTDVLLDDEWHIVLFNDNHNTFDHVIECLISTCGHDTLQAEQCAMIVHFKGKCNVKSGSYDELAPIHQSLSEKDLTVELKP</sequence>
<evidence type="ECO:0000259" key="1">
    <source>
        <dbReference type="Pfam" id="PF02617"/>
    </source>
</evidence>
<dbReference type="AlphaFoldDB" id="H6REZ3"/>
<protein>
    <submittedName>
        <fullName evidence="2">Protein containing adaptor protein ClpS, core domain</fullName>
    </submittedName>
</protein>
<name>H6REZ3_9BACT</name>